<evidence type="ECO:0000313" key="3">
    <source>
        <dbReference type="Proteomes" id="UP000762676"/>
    </source>
</evidence>
<evidence type="ECO:0000313" key="2">
    <source>
        <dbReference type="EMBL" id="GFR66193.1"/>
    </source>
</evidence>
<organism evidence="2 3">
    <name type="scientific">Elysia marginata</name>
    <dbReference type="NCBI Taxonomy" id="1093978"/>
    <lineage>
        <taxon>Eukaryota</taxon>
        <taxon>Metazoa</taxon>
        <taxon>Spiralia</taxon>
        <taxon>Lophotrochozoa</taxon>
        <taxon>Mollusca</taxon>
        <taxon>Gastropoda</taxon>
        <taxon>Heterobranchia</taxon>
        <taxon>Euthyneura</taxon>
        <taxon>Panpulmonata</taxon>
        <taxon>Sacoglossa</taxon>
        <taxon>Placobranchoidea</taxon>
        <taxon>Plakobranchidae</taxon>
        <taxon>Elysia</taxon>
    </lineage>
</organism>
<dbReference type="AlphaFoldDB" id="A0AAV4EYN4"/>
<feature type="region of interest" description="Disordered" evidence="1">
    <location>
        <begin position="50"/>
        <end position="72"/>
    </location>
</feature>
<keyword evidence="3" id="KW-1185">Reference proteome</keyword>
<protein>
    <submittedName>
        <fullName evidence="2">Uncharacterized protein</fullName>
    </submittedName>
</protein>
<dbReference type="EMBL" id="BMAT01004007">
    <property type="protein sequence ID" value="GFR66193.1"/>
    <property type="molecule type" value="Genomic_DNA"/>
</dbReference>
<proteinExistence type="predicted"/>
<accession>A0AAV4EYN4</accession>
<feature type="compositionally biased region" description="Polar residues" evidence="1">
    <location>
        <begin position="61"/>
        <end position="72"/>
    </location>
</feature>
<sequence>MELREFCVLWIHGPRMVAAVEKETPTKPARASEEAAETYFSILPNRAAAAADEIPTAPKTGKSSQQTAEKVS</sequence>
<dbReference type="Proteomes" id="UP000762676">
    <property type="component" value="Unassembled WGS sequence"/>
</dbReference>
<comment type="caution">
    <text evidence="2">The sequence shown here is derived from an EMBL/GenBank/DDBJ whole genome shotgun (WGS) entry which is preliminary data.</text>
</comment>
<evidence type="ECO:0000256" key="1">
    <source>
        <dbReference type="SAM" id="MobiDB-lite"/>
    </source>
</evidence>
<gene>
    <name evidence="2" type="ORF">ElyMa_001963500</name>
</gene>
<name>A0AAV4EYN4_9GAST</name>
<reference evidence="2 3" key="1">
    <citation type="journal article" date="2021" name="Elife">
        <title>Chloroplast acquisition without the gene transfer in kleptoplastic sea slugs, Plakobranchus ocellatus.</title>
        <authorList>
            <person name="Maeda T."/>
            <person name="Takahashi S."/>
            <person name="Yoshida T."/>
            <person name="Shimamura S."/>
            <person name="Takaki Y."/>
            <person name="Nagai Y."/>
            <person name="Toyoda A."/>
            <person name="Suzuki Y."/>
            <person name="Arimoto A."/>
            <person name="Ishii H."/>
            <person name="Satoh N."/>
            <person name="Nishiyama T."/>
            <person name="Hasebe M."/>
            <person name="Maruyama T."/>
            <person name="Minagawa J."/>
            <person name="Obokata J."/>
            <person name="Shigenobu S."/>
        </authorList>
    </citation>
    <scope>NUCLEOTIDE SEQUENCE [LARGE SCALE GENOMIC DNA]</scope>
</reference>